<dbReference type="EMBL" id="CM009299">
    <property type="protein sequence ID" value="KAI9386257.1"/>
    <property type="molecule type" value="Genomic_DNA"/>
</dbReference>
<accession>A0ACC0SAM5</accession>
<reference evidence="1 2" key="1">
    <citation type="journal article" date="2006" name="Science">
        <title>The genome of black cottonwood, Populus trichocarpa (Torr. &amp; Gray).</title>
        <authorList>
            <person name="Tuskan G.A."/>
            <person name="Difazio S."/>
            <person name="Jansson S."/>
            <person name="Bohlmann J."/>
            <person name="Grigoriev I."/>
            <person name="Hellsten U."/>
            <person name="Putnam N."/>
            <person name="Ralph S."/>
            <person name="Rombauts S."/>
            <person name="Salamov A."/>
            <person name="Schein J."/>
            <person name="Sterck L."/>
            <person name="Aerts A."/>
            <person name="Bhalerao R.R."/>
            <person name="Bhalerao R.P."/>
            <person name="Blaudez D."/>
            <person name="Boerjan W."/>
            <person name="Brun A."/>
            <person name="Brunner A."/>
            <person name="Busov V."/>
            <person name="Campbell M."/>
            <person name="Carlson J."/>
            <person name="Chalot M."/>
            <person name="Chapman J."/>
            <person name="Chen G.L."/>
            <person name="Cooper D."/>
            <person name="Coutinho P.M."/>
            <person name="Couturier J."/>
            <person name="Covert S."/>
            <person name="Cronk Q."/>
            <person name="Cunningham R."/>
            <person name="Davis J."/>
            <person name="Degroeve S."/>
            <person name="Dejardin A."/>
            <person name="Depamphilis C."/>
            <person name="Detter J."/>
            <person name="Dirks B."/>
            <person name="Dubchak I."/>
            <person name="Duplessis S."/>
            <person name="Ehlting J."/>
            <person name="Ellis B."/>
            <person name="Gendler K."/>
            <person name="Goodstein D."/>
            <person name="Gribskov M."/>
            <person name="Grimwood J."/>
            <person name="Groover A."/>
            <person name="Gunter L."/>
            <person name="Hamberger B."/>
            <person name="Heinze B."/>
            <person name="Helariutta Y."/>
            <person name="Henrissat B."/>
            <person name="Holligan D."/>
            <person name="Holt R."/>
            <person name="Huang W."/>
            <person name="Islam-Faridi N."/>
            <person name="Jones S."/>
            <person name="Jones-Rhoades M."/>
            <person name="Jorgensen R."/>
            <person name="Joshi C."/>
            <person name="Kangasjarvi J."/>
            <person name="Karlsson J."/>
            <person name="Kelleher C."/>
            <person name="Kirkpatrick R."/>
            <person name="Kirst M."/>
            <person name="Kohler A."/>
            <person name="Kalluri U."/>
            <person name="Larimer F."/>
            <person name="Leebens-Mack J."/>
            <person name="Leple J.C."/>
            <person name="Locascio P."/>
            <person name="Lou Y."/>
            <person name="Lucas S."/>
            <person name="Martin F."/>
            <person name="Montanini B."/>
            <person name="Napoli C."/>
            <person name="Nelson D.R."/>
            <person name="Nelson C."/>
            <person name="Nieminen K."/>
            <person name="Nilsson O."/>
            <person name="Pereda V."/>
            <person name="Peter G."/>
            <person name="Philippe R."/>
            <person name="Pilate G."/>
            <person name="Poliakov A."/>
            <person name="Razumovskaya J."/>
            <person name="Richardson P."/>
            <person name="Rinaldi C."/>
            <person name="Ritland K."/>
            <person name="Rouze P."/>
            <person name="Ryaboy D."/>
            <person name="Schmutz J."/>
            <person name="Schrader J."/>
            <person name="Segerman B."/>
            <person name="Shin H."/>
            <person name="Siddiqui A."/>
            <person name="Sterky F."/>
            <person name="Terry A."/>
            <person name="Tsai C.J."/>
            <person name="Uberbacher E."/>
            <person name="Unneberg P."/>
            <person name="Vahala J."/>
            <person name="Wall K."/>
            <person name="Wessler S."/>
            <person name="Yang G."/>
            <person name="Yin T."/>
            <person name="Douglas C."/>
            <person name="Marra M."/>
            <person name="Sandberg G."/>
            <person name="Van de Peer Y."/>
            <person name="Rokhsar D."/>
        </authorList>
    </citation>
    <scope>NUCLEOTIDE SEQUENCE [LARGE SCALE GENOMIC DNA]</scope>
    <source>
        <strain evidence="2">cv. Nisqually</strain>
    </source>
</reference>
<evidence type="ECO:0000313" key="2">
    <source>
        <dbReference type="Proteomes" id="UP000006729"/>
    </source>
</evidence>
<proteinExistence type="predicted"/>
<gene>
    <name evidence="1" type="ORF">POPTR_010G000101v4</name>
</gene>
<dbReference type="Proteomes" id="UP000006729">
    <property type="component" value="Chromosome 10"/>
</dbReference>
<name>A0ACC0SAM5_POPTR</name>
<protein>
    <submittedName>
        <fullName evidence="1">Uncharacterized protein</fullName>
    </submittedName>
</protein>
<sequence>MIFCRADFISVQCVRNALDSFSNISGLTINHAKSLVFLSGVKQDIKAAITNCFGFKPGTLPVKYLGVPLISSRLTHQHYMPLLERIITRIKLWTAASLSYAGRLQLIKSTLFSIQVYWSSMFMLPCSIIRKIESTLAAFLWKGTSLTSLGAKVAWDSLCYPLKEGGLGIKKIKIWNKAAILKHIWRLLTEKTSVWVSWVHSVLLRGRCFWFYNAPSNASWSWRKILLSRSWCRGLFSPKIGNGLETFLWLDYWLPNGKRICDILPFRQLSRTGLTCDAKVSSIISEGRWSFPVGHPELQLIWNSIQFFPRPHQPDICNWKGLHSGKFSIDSAWELLRDKRPINSIFHLIWFPDHIPRHAFILWIASMGRLHIKDRLRSFQVISSATCSLCGLHDETHDHLFFECSYSAMVWNTLSEKSLINWPSMSFHGLLLWAATSLRDNKVFSHLLARQILSSTLYFVWYERNNRIFNQASKTPQVLSGEIIETIRSVLMEKDQRKIPNNLKSIWGLQAAEDMQPDMMRPLTAT</sequence>
<evidence type="ECO:0000313" key="1">
    <source>
        <dbReference type="EMBL" id="KAI9386257.1"/>
    </source>
</evidence>
<keyword evidence="2" id="KW-1185">Reference proteome</keyword>
<organism evidence="1 2">
    <name type="scientific">Populus trichocarpa</name>
    <name type="common">Western balsam poplar</name>
    <name type="synonym">Populus balsamifera subsp. trichocarpa</name>
    <dbReference type="NCBI Taxonomy" id="3694"/>
    <lineage>
        <taxon>Eukaryota</taxon>
        <taxon>Viridiplantae</taxon>
        <taxon>Streptophyta</taxon>
        <taxon>Embryophyta</taxon>
        <taxon>Tracheophyta</taxon>
        <taxon>Spermatophyta</taxon>
        <taxon>Magnoliopsida</taxon>
        <taxon>eudicotyledons</taxon>
        <taxon>Gunneridae</taxon>
        <taxon>Pentapetalae</taxon>
        <taxon>rosids</taxon>
        <taxon>fabids</taxon>
        <taxon>Malpighiales</taxon>
        <taxon>Salicaceae</taxon>
        <taxon>Saliceae</taxon>
        <taxon>Populus</taxon>
    </lineage>
</organism>
<comment type="caution">
    <text evidence="1">The sequence shown here is derived from an EMBL/GenBank/DDBJ whole genome shotgun (WGS) entry which is preliminary data.</text>
</comment>